<dbReference type="STRING" id="46677.AWM79_01830"/>
<organism evidence="1 2">
    <name type="scientific">Pseudomonas agarici</name>
    <dbReference type="NCBI Taxonomy" id="46677"/>
    <lineage>
        <taxon>Bacteria</taxon>
        <taxon>Pseudomonadati</taxon>
        <taxon>Pseudomonadota</taxon>
        <taxon>Gammaproteobacteria</taxon>
        <taxon>Pseudomonadales</taxon>
        <taxon>Pseudomonadaceae</taxon>
        <taxon>Pseudomonas</taxon>
    </lineage>
</organism>
<gene>
    <name evidence="1" type="ORF">AWM79_01830</name>
</gene>
<dbReference type="Proteomes" id="UP000063229">
    <property type="component" value="Chromosome"/>
</dbReference>
<dbReference type="RefSeq" id="WP_060782008.1">
    <property type="nucleotide sequence ID" value="NZ_CP014135.1"/>
</dbReference>
<dbReference type="AlphaFoldDB" id="A0A0X1SWW9"/>
<dbReference type="KEGG" id="pagb:AWM79_01830"/>
<evidence type="ECO:0000313" key="2">
    <source>
        <dbReference type="Proteomes" id="UP000063229"/>
    </source>
</evidence>
<proteinExistence type="predicted"/>
<accession>A0A0X1SWW9</accession>
<name>A0A0X1SWW9_PSEAA</name>
<reference evidence="1 2" key="1">
    <citation type="submission" date="2016-01" db="EMBL/GenBank/DDBJ databases">
        <authorList>
            <person name="McClelland M."/>
            <person name="Jain A."/>
            <person name="Saraogi P."/>
            <person name="Mendelson R."/>
            <person name="Westerman R."/>
            <person name="SanMiguel P."/>
            <person name="Csonka L."/>
        </authorList>
    </citation>
    <scope>NUCLEOTIDE SEQUENCE [LARGE SCALE GENOMIC DNA]</scope>
    <source>
        <strain evidence="1 2">NCPPB 2472</strain>
    </source>
</reference>
<protein>
    <submittedName>
        <fullName evidence="1">Uncharacterized protein</fullName>
    </submittedName>
</protein>
<evidence type="ECO:0000313" key="1">
    <source>
        <dbReference type="EMBL" id="AMB84110.1"/>
    </source>
</evidence>
<keyword evidence="2" id="KW-1185">Reference proteome</keyword>
<sequence>MRYLKAIAQDLGQTGKANTVLLKFYKDMLCHPDQQLGIAVAVDQTGDARVDFAMAGDIDQDGRFSLRDQHLFRAFADVFLQLNWFNRGGNEQRYLKVFAENYHNDGSPNVVQLEFYKDCAASGEQTLVYRAAGYDGDNDGVFESFTNGDIDGNGIANKADKELIRALIKSFLAFEAWSSRSRRA</sequence>
<dbReference type="EMBL" id="CP014135">
    <property type="protein sequence ID" value="AMB84110.1"/>
    <property type="molecule type" value="Genomic_DNA"/>
</dbReference>